<protein>
    <submittedName>
        <fullName evidence="1">Uncharacterized protein</fullName>
    </submittedName>
</protein>
<proteinExistence type="predicted"/>
<sequence length="27" mass="2764">MICGAVSGEKCLVIGRNGRGEDDPSLS</sequence>
<dbReference type="EMBL" id="GBXM01069977">
    <property type="protein sequence ID" value="JAH38600.1"/>
    <property type="molecule type" value="Transcribed_RNA"/>
</dbReference>
<accession>A0A0E9SD30</accession>
<organism evidence="1">
    <name type="scientific">Anguilla anguilla</name>
    <name type="common">European freshwater eel</name>
    <name type="synonym">Muraena anguilla</name>
    <dbReference type="NCBI Taxonomy" id="7936"/>
    <lineage>
        <taxon>Eukaryota</taxon>
        <taxon>Metazoa</taxon>
        <taxon>Chordata</taxon>
        <taxon>Craniata</taxon>
        <taxon>Vertebrata</taxon>
        <taxon>Euteleostomi</taxon>
        <taxon>Actinopterygii</taxon>
        <taxon>Neopterygii</taxon>
        <taxon>Teleostei</taxon>
        <taxon>Anguilliformes</taxon>
        <taxon>Anguillidae</taxon>
        <taxon>Anguilla</taxon>
    </lineage>
</organism>
<dbReference type="AlphaFoldDB" id="A0A0E9SD30"/>
<evidence type="ECO:0000313" key="1">
    <source>
        <dbReference type="EMBL" id="JAH38600.1"/>
    </source>
</evidence>
<name>A0A0E9SD30_ANGAN</name>
<reference evidence="1" key="2">
    <citation type="journal article" date="2015" name="Fish Shellfish Immunol.">
        <title>Early steps in the European eel (Anguilla anguilla)-Vibrio vulnificus interaction in the gills: Role of the RtxA13 toxin.</title>
        <authorList>
            <person name="Callol A."/>
            <person name="Pajuelo D."/>
            <person name="Ebbesson L."/>
            <person name="Teles M."/>
            <person name="MacKenzie S."/>
            <person name="Amaro C."/>
        </authorList>
    </citation>
    <scope>NUCLEOTIDE SEQUENCE</scope>
</reference>
<reference evidence="1" key="1">
    <citation type="submission" date="2014-11" db="EMBL/GenBank/DDBJ databases">
        <authorList>
            <person name="Amaro Gonzalez C."/>
        </authorList>
    </citation>
    <scope>NUCLEOTIDE SEQUENCE</scope>
</reference>